<gene>
    <name evidence="1" type="ORF">MRATA1EN1_LOCUS13901</name>
</gene>
<reference evidence="1" key="1">
    <citation type="submission" date="2023-04" db="EMBL/GenBank/DDBJ databases">
        <authorList>
            <consortium name="ELIXIR-Norway"/>
        </authorList>
    </citation>
    <scope>NUCLEOTIDE SEQUENCE [LARGE SCALE GENOMIC DNA]</scope>
</reference>
<sequence length="103" mass="11477">MEFWISLSSIFKPPGTLPLISVVENRVPKQWKQKLQDLLKLGSGALSPCHFLHILLVRAGQSVSRGQEIGFTSLGEEQPSPMIQVEQYGKDCCSHLWRQSASA</sequence>
<dbReference type="EMBL" id="OX459960">
    <property type="protein sequence ID" value="CAI9164939.1"/>
    <property type="molecule type" value="Genomic_DNA"/>
</dbReference>
<keyword evidence="2" id="KW-1185">Reference proteome</keyword>
<evidence type="ECO:0000313" key="1">
    <source>
        <dbReference type="EMBL" id="CAI9164939.1"/>
    </source>
</evidence>
<dbReference type="Proteomes" id="UP001176941">
    <property type="component" value="Chromosome 24"/>
</dbReference>
<proteinExistence type="predicted"/>
<accession>A0ABN8YYZ7</accession>
<protein>
    <submittedName>
        <fullName evidence="1">Uncharacterized protein</fullName>
    </submittedName>
</protein>
<organism evidence="1 2">
    <name type="scientific">Rangifer tarandus platyrhynchus</name>
    <name type="common">Svalbard reindeer</name>
    <dbReference type="NCBI Taxonomy" id="3082113"/>
    <lineage>
        <taxon>Eukaryota</taxon>
        <taxon>Metazoa</taxon>
        <taxon>Chordata</taxon>
        <taxon>Craniata</taxon>
        <taxon>Vertebrata</taxon>
        <taxon>Euteleostomi</taxon>
        <taxon>Mammalia</taxon>
        <taxon>Eutheria</taxon>
        <taxon>Laurasiatheria</taxon>
        <taxon>Artiodactyla</taxon>
        <taxon>Ruminantia</taxon>
        <taxon>Pecora</taxon>
        <taxon>Cervidae</taxon>
        <taxon>Odocoileinae</taxon>
        <taxon>Rangifer</taxon>
    </lineage>
</organism>
<name>A0ABN8YYZ7_RANTA</name>
<evidence type="ECO:0000313" key="2">
    <source>
        <dbReference type="Proteomes" id="UP001176941"/>
    </source>
</evidence>